<evidence type="ECO:0000313" key="3">
    <source>
        <dbReference type="Proteomes" id="UP000198406"/>
    </source>
</evidence>
<accession>A0A1Z5JSA6</accession>
<comment type="caution">
    <text evidence="2">The sequence shown here is derived from an EMBL/GenBank/DDBJ whole genome shotgun (WGS) entry which is preliminary data.</text>
</comment>
<gene>
    <name evidence="2" type="ORF">FisN_5Hu272</name>
</gene>
<dbReference type="OrthoDB" id="46607at2759"/>
<dbReference type="InParanoid" id="A0A1Z5JSA6"/>
<proteinExistence type="predicted"/>
<name>A0A1Z5JSA6_FISSO</name>
<organism evidence="2 3">
    <name type="scientific">Fistulifera solaris</name>
    <name type="common">Oleaginous diatom</name>
    <dbReference type="NCBI Taxonomy" id="1519565"/>
    <lineage>
        <taxon>Eukaryota</taxon>
        <taxon>Sar</taxon>
        <taxon>Stramenopiles</taxon>
        <taxon>Ochrophyta</taxon>
        <taxon>Bacillariophyta</taxon>
        <taxon>Bacillariophyceae</taxon>
        <taxon>Bacillariophycidae</taxon>
        <taxon>Naviculales</taxon>
        <taxon>Naviculaceae</taxon>
        <taxon>Fistulifera</taxon>
    </lineage>
</organism>
<keyword evidence="3" id="KW-1185">Reference proteome</keyword>
<dbReference type="AlphaFoldDB" id="A0A1Z5JSA6"/>
<reference evidence="2 3" key="1">
    <citation type="journal article" date="2015" name="Plant Cell">
        <title>Oil accumulation by the oleaginous diatom Fistulifera solaris as revealed by the genome and transcriptome.</title>
        <authorList>
            <person name="Tanaka T."/>
            <person name="Maeda Y."/>
            <person name="Veluchamy A."/>
            <person name="Tanaka M."/>
            <person name="Abida H."/>
            <person name="Marechal E."/>
            <person name="Bowler C."/>
            <person name="Muto M."/>
            <person name="Sunaga Y."/>
            <person name="Tanaka M."/>
            <person name="Yoshino T."/>
            <person name="Taniguchi T."/>
            <person name="Fukuda Y."/>
            <person name="Nemoto M."/>
            <person name="Matsumoto M."/>
            <person name="Wong P.S."/>
            <person name="Aburatani S."/>
            <person name="Fujibuchi W."/>
        </authorList>
    </citation>
    <scope>NUCLEOTIDE SEQUENCE [LARGE SCALE GENOMIC DNA]</scope>
    <source>
        <strain evidence="2 3">JPCC DA0580</strain>
    </source>
</reference>
<dbReference type="EMBL" id="BDSP01000111">
    <property type="protein sequence ID" value="GAX16897.1"/>
    <property type="molecule type" value="Genomic_DNA"/>
</dbReference>
<feature type="region of interest" description="Disordered" evidence="1">
    <location>
        <begin position="1"/>
        <end position="48"/>
    </location>
</feature>
<dbReference type="Proteomes" id="UP000198406">
    <property type="component" value="Unassembled WGS sequence"/>
</dbReference>
<evidence type="ECO:0000313" key="2">
    <source>
        <dbReference type="EMBL" id="GAX16897.1"/>
    </source>
</evidence>
<protein>
    <submittedName>
        <fullName evidence="2">Uncharacterized protein</fullName>
    </submittedName>
</protein>
<evidence type="ECO:0000256" key="1">
    <source>
        <dbReference type="SAM" id="MobiDB-lite"/>
    </source>
</evidence>
<sequence>MGNIFCGEKEESTKATAFDSKDINSSSNEIPSSALHSSFPATNGNNALQNQQQQNEILNDPVELAKLQASREEEARLQLVLQQAGRAMVSVRSTRGSTPYYDQGFAAALHQHLEQTTKFPSVPNELPPPSQTPVYNSLSKPMWQDILLGKQDSGLAGLAGENPHTYMDHEAEAFLDKVQVKKERLFAGTNPMVENLL</sequence>
<feature type="compositionally biased region" description="Polar residues" evidence="1">
    <location>
        <begin position="23"/>
        <end position="42"/>
    </location>
</feature>